<evidence type="ECO:0000259" key="1">
    <source>
        <dbReference type="Pfam" id="PF12697"/>
    </source>
</evidence>
<organism evidence="2">
    <name type="scientific">Streptomyces sp. R33</name>
    <dbReference type="NCBI Taxonomy" id="3238629"/>
    <lineage>
        <taxon>Bacteria</taxon>
        <taxon>Bacillati</taxon>
        <taxon>Actinomycetota</taxon>
        <taxon>Actinomycetes</taxon>
        <taxon>Kitasatosporales</taxon>
        <taxon>Streptomycetaceae</taxon>
        <taxon>Streptomyces</taxon>
    </lineage>
</organism>
<name>A0AB39XUQ0_9ACTN</name>
<dbReference type="InterPro" id="IPR029058">
    <property type="entry name" value="AB_hydrolase_fold"/>
</dbReference>
<keyword evidence="2" id="KW-0378">Hydrolase</keyword>
<dbReference type="InterPro" id="IPR000073">
    <property type="entry name" value="AB_hydrolase_1"/>
</dbReference>
<accession>A0AB39XUQ0</accession>
<evidence type="ECO:0000313" key="2">
    <source>
        <dbReference type="EMBL" id="XDV61620.1"/>
    </source>
</evidence>
<proteinExistence type="predicted"/>
<feature type="domain" description="AB hydrolase-1" evidence="1">
    <location>
        <begin position="14"/>
        <end position="257"/>
    </location>
</feature>
<dbReference type="Pfam" id="PF12697">
    <property type="entry name" value="Abhydrolase_6"/>
    <property type="match status" value="1"/>
</dbReference>
<reference evidence="2" key="1">
    <citation type="submission" date="2024-08" db="EMBL/GenBank/DDBJ databases">
        <authorList>
            <person name="Yu S.T."/>
        </authorList>
    </citation>
    <scope>NUCLEOTIDE SEQUENCE</scope>
    <source>
        <strain evidence="2">R33</strain>
    </source>
</reference>
<dbReference type="PANTHER" id="PTHR10992:SF1086">
    <property type="entry name" value="AB HYDROLASE-1 DOMAIN-CONTAINING PROTEIN"/>
    <property type="match status" value="1"/>
</dbReference>
<dbReference type="EMBL" id="CP165727">
    <property type="protein sequence ID" value="XDV61620.1"/>
    <property type="molecule type" value="Genomic_DNA"/>
</dbReference>
<dbReference type="PANTHER" id="PTHR10992">
    <property type="entry name" value="METHYLESTERASE FAMILY MEMBER"/>
    <property type="match status" value="1"/>
</dbReference>
<protein>
    <submittedName>
        <fullName evidence="2">Alpha/beta fold hydrolase</fullName>
    </submittedName>
</protein>
<dbReference type="RefSeq" id="WP_369776390.1">
    <property type="nucleotide sequence ID" value="NZ_CP165727.1"/>
</dbReference>
<dbReference type="Gene3D" id="3.40.50.1820">
    <property type="entry name" value="alpha/beta hydrolase"/>
    <property type="match status" value="1"/>
</dbReference>
<dbReference type="SUPFAM" id="SSF53474">
    <property type="entry name" value="alpha/beta-Hydrolases"/>
    <property type="match status" value="1"/>
</dbReference>
<dbReference type="AlphaFoldDB" id="A0AB39XUQ0"/>
<gene>
    <name evidence="2" type="ORF">AB5J51_00800</name>
</gene>
<sequence>MSNLTGSGETPVTFVLVHGSGSNAYGWSPVVAELGLRGQRSVAVDLPGHGPGAYFPLSYQAPQDLERLRTEPSPIAKTTLADCAAHVASVVRRAHRNGPVVLAGQSLGGVTLNAVADLVPDLISHLVYVSALCPAKRASVSELMATPEAATSYIFKMTPVPTPPELGVTRVNWRSNDPEFFQLAKEAMAADSSDTEVRAMLNILEPDESAAIGACDGRGLPHKWGRIPRTFVRFSEDRTLPPALQDLMIREADEITPGNPFRVRSLAAPHIGPRDPALLADELEQVARLSP</sequence>
<dbReference type="GO" id="GO:0016787">
    <property type="term" value="F:hydrolase activity"/>
    <property type="evidence" value="ECO:0007669"/>
    <property type="project" value="UniProtKB-KW"/>
</dbReference>
<dbReference type="InterPro" id="IPR045889">
    <property type="entry name" value="MES/HNL"/>
</dbReference>